<feature type="region of interest" description="Disordered" evidence="1">
    <location>
        <begin position="1"/>
        <end position="110"/>
    </location>
</feature>
<dbReference type="GeneID" id="105915466"/>
<protein>
    <submittedName>
        <fullName evidence="3">Nuclear FMR1 interacting protein 1</fullName>
    </submittedName>
</protein>
<dbReference type="GO" id="GO:0005634">
    <property type="term" value="C:nucleus"/>
    <property type="evidence" value="ECO:0007669"/>
    <property type="project" value="TreeGrafter"/>
</dbReference>
<feature type="compositionally biased region" description="Low complexity" evidence="1">
    <location>
        <begin position="19"/>
        <end position="30"/>
    </location>
</feature>
<feature type="region of interest" description="Disordered" evidence="1">
    <location>
        <begin position="336"/>
        <end position="386"/>
    </location>
</feature>
<evidence type="ECO:0000313" key="3">
    <source>
        <dbReference type="Ensembl" id="ENSFHEP00000025705.1"/>
    </source>
</evidence>
<feature type="compositionally biased region" description="Polar residues" evidence="1">
    <location>
        <begin position="507"/>
        <end position="525"/>
    </location>
</feature>
<feature type="compositionally biased region" description="Basic and acidic residues" evidence="1">
    <location>
        <begin position="426"/>
        <end position="437"/>
    </location>
</feature>
<dbReference type="GO" id="GO:0003723">
    <property type="term" value="F:RNA binding"/>
    <property type="evidence" value="ECO:0007669"/>
    <property type="project" value="InterPro"/>
</dbReference>
<reference evidence="3" key="2">
    <citation type="submission" date="2025-09" db="UniProtKB">
        <authorList>
            <consortium name="Ensembl"/>
        </authorList>
    </citation>
    <scope>IDENTIFICATION</scope>
</reference>
<organism evidence="3 4">
    <name type="scientific">Fundulus heteroclitus</name>
    <name type="common">Killifish</name>
    <name type="synonym">Mummichog</name>
    <dbReference type="NCBI Taxonomy" id="8078"/>
    <lineage>
        <taxon>Eukaryota</taxon>
        <taxon>Metazoa</taxon>
        <taxon>Chordata</taxon>
        <taxon>Craniata</taxon>
        <taxon>Vertebrata</taxon>
        <taxon>Euteleostomi</taxon>
        <taxon>Actinopterygii</taxon>
        <taxon>Neopterygii</taxon>
        <taxon>Teleostei</taxon>
        <taxon>Neoteleostei</taxon>
        <taxon>Acanthomorphata</taxon>
        <taxon>Ovalentaria</taxon>
        <taxon>Atherinomorphae</taxon>
        <taxon>Cyprinodontiformes</taxon>
        <taxon>Fundulidae</taxon>
        <taxon>Fundulus</taxon>
    </lineage>
</organism>
<dbReference type="InterPro" id="IPR039136">
    <property type="entry name" value="NUFIP1-like"/>
</dbReference>
<evidence type="ECO:0000259" key="2">
    <source>
        <dbReference type="PROSITE" id="PS00028"/>
    </source>
</evidence>
<dbReference type="Ensembl" id="ENSFHET00000004547.1">
    <property type="protein sequence ID" value="ENSFHEP00000025705.1"/>
    <property type="gene ID" value="ENSFHEG00000008075.1"/>
</dbReference>
<feature type="domain" description="C2H2-type" evidence="2">
    <location>
        <begin position="116"/>
        <end position="136"/>
    </location>
</feature>
<name>A0A3Q2U735_FUNHE</name>
<dbReference type="SMART" id="SM00355">
    <property type="entry name" value="ZnF_C2H2"/>
    <property type="match status" value="2"/>
</dbReference>
<feature type="compositionally biased region" description="Pro residues" evidence="1">
    <location>
        <begin position="1"/>
        <end position="18"/>
    </location>
</feature>
<dbReference type="InterPro" id="IPR013087">
    <property type="entry name" value="Znf_C2H2_type"/>
</dbReference>
<dbReference type="AlphaFoldDB" id="A0A3Q2U735"/>
<feature type="compositionally biased region" description="Basic and acidic residues" evidence="1">
    <location>
        <begin position="464"/>
        <end position="480"/>
    </location>
</feature>
<dbReference type="OrthoDB" id="273070at2759"/>
<dbReference type="InterPro" id="IPR019496">
    <property type="entry name" value="NUFIP1_cons_dom"/>
</dbReference>
<accession>A0A3Q2U735</accession>
<feature type="region of interest" description="Disordered" evidence="1">
    <location>
        <begin position="426"/>
        <end position="539"/>
    </location>
</feature>
<evidence type="ECO:0000256" key="1">
    <source>
        <dbReference type="SAM" id="MobiDB-lite"/>
    </source>
</evidence>
<proteinExistence type="predicted"/>
<dbReference type="Pfam" id="PF10453">
    <property type="entry name" value="NUFIP1"/>
    <property type="match status" value="1"/>
</dbReference>
<dbReference type="GeneTree" id="ENSGT00390000003758"/>
<dbReference type="PANTHER" id="PTHR13309">
    <property type="entry name" value="NUCLEAR FRAGILE X MENTAL RETARDATION PROTEIN INTERACTING PROTEIN 1"/>
    <property type="match status" value="1"/>
</dbReference>
<dbReference type="PANTHER" id="PTHR13309:SF0">
    <property type="entry name" value="FMR1-INTERACTING PROTEIN NUFIP1"/>
    <property type="match status" value="1"/>
</dbReference>
<feature type="region of interest" description="Disordered" evidence="1">
    <location>
        <begin position="213"/>
        <end position="287"/>
    </location>
</feature>
<feature type="compositionally biased region" description="Basic residues" evidence="1">
    <location>
        <begin position="369"/>
        <end position="379"/>
    </location>
</feature>
<dbReference type="STRING" id="8078.ENSFHEP00000025705"/>
<keyword evidence="4" id="KW-1185">Reference proteome</keyword>
<feature type="compositionally biased region" description="Basic and acidic residues" evidence="1">
    <location>
        <begin position="444"/>
        <end position="454"/>
    </location>
</feature>
<dbReference type="PROSITE" id="PS00028">
    <property type="entry name" value="ZINC_FINGER_C2H2_1"/>
    <property type="match status" value="1"/>
</dbReference>
<sequence length="539" mass="60049">MNEPGRYPPPDFGWPPPDFMQQQQQQQQQQPRSSSFHPSMWNWGETPSEPSWGRDININQGGYHQRPAHYGPPFHQHHGGEWYQSGHPGGWQNPRPPHQQARKQKNRKEPEYSHYCDTCDRGFSNQQKYDEHVLQHVKCSEPDCRFMAHEKLVAIHWKNNHGPGAKRIKLDTPEEIAKWREERRKNYPTLQNIEKKMKVMAVREQTGGVLETAQFGQMRGRGRGRGRGWGNRGRHQQGPPPSNGTAARTPEPLNHVSKGGDPLGMLAKANHDSDREEPDPDHSAGGLVVAPKKMSSALGSLLANYGSTSESDEEPEDAPVLRAEEAVQENRALLHGMPASSGDGEKSGESRAAPQPGSGPNTRNERRRGGGRGGRGRGRGCRDVPRPRRATLLEMLLAPDIRHERNVLLQCVRYVVRNHFFGLESRSQDQEETEHKILPASSTSEHEGSSEEKPQSQLDSAVCDETHSERVIVPEAEHVEGSNGESANGTEGGHADCVQSVDEKTATDQNSPDPSSADEITSKSNIYDDEIWETAVPAL</sequence>
<evidence type="ECO:0000313" key="4">
    <source>
        <dbReference type="Proteomes" id="UP000265000"/>
    </source>
</evidence>
<reference evidence="3" key="1">
    <citation type="submission" date="2025-08" db="UniProtKB">
        <authorList>
            <consortium name="Ensembl"/>
        </authorList>
    </citation>
    <scope>IDENTIFICATION</scope>
</reference>
<dbReference type="Proteomes" id="UP000265000">
    <property type="component" value="Unplaced"/>
</dbReference>
<dbReference type="CTD" id="26747"/>
<dbReference type="GO" id="GO:0000492">
    <property type="term" value="P:box C/D snoRNP assembly"/>
    <property type="evidence" value="ECO:0007669"/>
    <property type="project" value="TreeGrafter"/>
</dbReference>